<organism evidence="1 2">
    <name type="scientific">Camellia lanceoleosa</name>
    <dbReference type="NCBI Taxonomy" id="1840588"/>
    <lineage>
        <taxon>Eukaryota</taxon>
        <taxon>Viridiplantae</taxon>
        <taxon>Streptophyta</taxon>
        <taxon>Embryophyta</taxon>
        <taxon>Tracheophyta</taxon>
        <taxon>Spermatophyta</taxon>
        <taxon>Magnoliopsida</taxon>
        <taxon>eudicotyledons</taxon>
        <taxon>Gunneridae</taxon>
        <taxon>Pentapetalae</taxon>
        <taxon>asterids</taxon>
        <taxon>Ericales</taxon>
        <taxon>Theaceae</taxon>
        <taxon>Camellia</taxon>
    </lineage>
</organism>
<dbReference type="Proteomes" id="UP001060215">
    <property type="component" value="Chromosome 6"/>
</dbReference>
<reference evidence="1 2" key="1">
    <citation type="journal article" date="2022" name="Plant J.">
        <title>Chromosome-level genome of Camellia lanceoleosa provides a valuable resource for understanding genome evolution and self-incompatibility.</title>
        <authorList>
            <person name="Gong W."/>
            <person name="Xiao S."/>
            <person name="Wang L."/>
            <person name="Liao Z."/>
            <person name="Chang Y."/>
            <person name="Mo W."/>
            <person name="Hu G."/>
            <person name="Li W."/>
            <person name="Zhao G."/>
            <person name="Zhu H."/>
            <person name="Hu X."/>
            <person name="Ji K."/>
            <person name="Xiang X."/>
            <person name="Song Q."/>
            <person name="Yuan D."/>
            <person name="Jin S."/>
            <person name="Zhang L."/>
        </authorList>
    </citation>
    <scope>NUCLEOTIDE SEQUENCE [LARGE SCALE GENOMIC DNA]</scope>
    <source>
        <strain evidence="1">SQ_2022a</strain>
    </source>
</reference>
<dbReference type="EMBL" id="CM045763">
    <property type="protein sequence ID" value="KAI8023051.1"/>
    <property type="molecule type" value="Genomic_DNA"/>
</dbReference>
<gene>
    <name evidence="1" type="ORF">LOK49_LG03G00957</name>
</gene>
<sequence length="191" mass="22039">MQGRLRSLCKRVPGVQYLLEHHCGFFYVLTNASLSEDKESPNENYYLGRCQVKDTHFGNWQRFRSDKDKLISNLKTIQDYLCSFKSQGYSSSYAHHDEFLHDVAVPVKSRQKEKQSKRGREGPNEPDRKVKQQKGKKGSGFLAPLPLSDALVNFFGTGESELSRADVVKRMWEYIKKNDLQLIWTTNSNGE</sequence>
<comment type="caution">
    <text evidence="1">The sequence shown here is derived from an EMBL/GenBank/DDBJ whole genome shotgun (WGS) entry which is preliminary data.</text>
</comment>
<accession>A0ACC0IFD6</accession>
<protein>
    <submittedName>
        <fullName evidence="1">Uncharacterized protein</fullName>
    </submittedName>
</protein>
<evidence type="ECO:0000313" key="2">
    <source>
        <dbReference type="Proteomes" id="UP001060215"/>
    </source>
</evidence>
<name>A0ACC0IFD6_9ERIC</name>
<proteinExistence type="predicted"/>
<keyword evidence="2" id="KW-1185">Reference proteome</keyword>
<evidence type="ECO:0000313" key="1">
    <source>
        <dbReference type="EMBL" id="KAI8023051.1"/>
    </source>
</evidence>